<dbReference type="InterPro" id="IPR042215">
    <property type="entry name" value="CarD-like_C"/>
</dbReference>
<keyword evidence="3" id="KW-1185">Reference proteome</keyword>
<dbReference type="InterPro" id="IPR052531">
    <property type="entry name" value="CarD-like_regulator"/>
</dbReference>
<accession>A0A923NDY0</accession>
<evidence type="ECO:0000313" key="3">
    <source>
        <dbReference type="Proteomes" id="UP000644115"/>
    </source>
</evidence>
<dbReference type="EMBL" id="JACRWC010000038">
    <property type="protein sequence ID" value="MBC5998862.1"/>
    <property type="molecule type" value="Genomic_DNA"/>
</dbReference>
<evidence type="ECO:0000313" key="2">
    <source>
        <dbReference type="EMBL" id="MBC5998862.1"/>
    </source>
</evidence>
<dbReference type="InterPro" id="IPR036101">
    <property type="entry name" value="CarD-like/TRCF_RID_sf"/>
</dbReference>
<reference evidence="2" key="1">
    <citation type="submission" date="2020-08" db="EMBL/GenBank/DDBJ databases">
        <authorList>
            <person name="Liu C."/>
            <person name="Sun Q."/>
        </authorList>
    </citation>
    <scope>NUCLEOTIDE SEQUENCE</scope>
    <source>
        <strain evidence="2">BX16</strain>
    </source>
</reference>
<dbReference type="Gene3D" id="1.20.58.1290">
    <property type="entry name" value="CarD-like, C-terminal domain"/>
    <property type="match status" value="1"/>
</dbReference>
<dbReference type="RefSeq" id="WP_249286373.1">
    <property type="nucleotide sequence ID" value="NZ_JACRWC010000038.1"/>
</dbReference>
<dbReference type="InterPro" id="IPR003711">
    <property type="entry name" value="CarD-like/TRCF_RID"/>
</dbReference>
<dbReference type="AlphaFoldDB" id="A0A923NDY0"/>
<dbReference type="Pfam" id="PF02559">
    <property type="entry name" value="CarD_TRCF_RID"/>
    <property type="match status" value="1"/>
</dbReference>
<dbReference type="SUPFAM" id="SSF141259">
    <property type="entry name" value="CarD-like"/>
    <property type="match status" value="1"/>
</dbReference>
<proteinExistence type="predicted"/>
<sequence>MNRNGFDIGEYVSYGINGMCNIEDIRPMQLSQSVEKMMYYILRPESNPKSTIFVPVNNQKLVSKMRELMTKDEINAMLVRMKDRTLEWEKDVRFRTESFHEILNNGVNQDLILMIRCLHRKRQELVQLGKKLPARDSNTLKTAERLVEEEFAHVLHIKCEEVSDYIRDVLDPSA</sequence>
<gene>
    <name evidence="2" type="ORF">H8876_02425</name>
</gene>
<comment type="caution">
    <text evidence="2">The sequence shown here is derived from an EMBL/GenBank/DDBJ whole genome shotgun (WGS) entry which is preliminary data.</text>
</comment>
<evidence type="ECO:0000259" key="1">
    <source>
        <dbReference type="Pfam" id="PF02559"/>
    </source>
</evidence>
<dbReference type="PANTHER" id="PTHR38447">
    <property type="entry name" value="TRANSCRIPTION FACTOR YDEB-RELATED"/>
    <property type="match status" value="1"/>
</dbReference>
<name>A0A923NDY0_9FIRM</name>
<dbReference type="Proteomes" id="UP000644115">
    <property type="component" value="Unassembled WGS sequence"/>
</dbReference>
<dbReference type="GO" id="GO:0009303">
    <property type="term" value="P:rRNA transcription"/>
    <property type="evidence" value="ECO:0007669"/>
    <property type="project" value="TreeGrafter"/>
</dbReference>
<protein>
    <submittedName>
        <fullName evidence="2">CarD family transcriptional regulator</fullName>
    </submittedName>
</protein>
<feature type="domain" description="CarD-like/TRCF RNAP-interacting" evidence="1">
    <location>
        <begin position="6"/>
        <end position="64"/>
    </location>
</feature>
<dbReference type="PANTHER" id="PTHR38447:SF1">
    <property type="entry name" value="RNA POLYMERASE-BINDING TRANSCRIPTION FACTOR CARD"/>
    <property type="match status" value="1"/>
</dbReference>
<dbReference type="Gene3D" id="2.40.10.170">
    <property type="match status" value="1"/>
</dbReference>
<organism evidence="2 3">
    <name type="scientific">Lentihominibacter faecis</name>
    <dbReference type="NCBI Taxonomy" id="2764712"/>
    <lineage>
        <taxon>Bacteria</taxon>
        <taxon>Bacillati</taxon>
        <taxon>Bacillota</taxon>
        <taxon>Clostridia</taxon>
        <taxon>Peptostreptococcales</taxon>
        <taxon>Anaerovoracaceae</taxon>
        <taxon>Lentihominibacter</taxon>
    </lineage>
</organism>